<dbReference type="Gene3D" id="3.30.420.10">
    <property type="entry name" value="Ribonuclease H-like superfamily/Ribonuclease H"/>
    <property type="match status" value="1"/>
</dbReference>
<organism evidence="8">
    <name type="scientific">Vitis vinifera</name>
    <name type="common">Grape</name>
    <dbReference type="NCBI Taxonomy" id="29760"/>
    <lineage>
        <taxon>Eukaryota</taxon>
        <taxon>Viridiplantae</taxon>
        <taxon>Streptophyta</taxon>
        <taxon>Embryophyta</taxon>
        <taxon>Tracheophyta</taxon>
        <taxon>Spermatophyta</taxon>
        <taxon>Magnoliopsida</taxon>
        <taxon>eudicotyledons</taxon>
        <taxon>Gunneridae</taxon>
        <taxon>Pentapetalae</taxon>
        <taxon>rosids</taxon>
        <taxon>Vitales</taxon>
        <taxon>Vitaceae</taxon>
        <taxon>Viteae</taxon>
        <taxon>Vitis</taxon>
    </lineage>
</organism>
<dbReference type="Pfam" id="PF00665">
    <property type="entry name" value="rve"/>
    <property type="match status" value="1"/>
</dbReference>
<dbReference type="InterPro" id="IPR013103">
    <property type="entry name" value="RVT_2"/>
</dbReference>
<dbReference type="GO" id="GO:0015074">
    <property type="term" value="P:DNA integration"/>
    <property type="evidence" value="ECO:0007669"/>
    <property type="project" value="InterPro"/>
</dbReference>
<dbReference type="InterPro" id="IPR036397">
    <property type="entry name" value="RNaseH_sf"/>
</dbReference>
<name>A5C6R1_VITVI</name>
<dbReference type="PANTHER" id="PTHR42648">
    <property type="entry name" value="TRANSPOSASE, PUTATIVE-RELATED"/>
    <property type="match status" value="1"/>
</dbReference>
<dbReference type="InterPro" id="IPR039537">
    <property type="entry name" value="Retrotran_Ty1/copia-like"/>
</dbReference>
<accession>A5C6R1</accession>
<keyword evidence="5" id="KW-0862">Zinc</keyword>
<dbReference type="PROSITE" id="PS50158">
    <property type="entry name" value="ZF_CCHC"/>
    <property type="match status" value="1"/>
</dbReference>
<evidence type="ECO:0000256" key="1">
    <source>
        <dbReference type="ARBA" id="ARBA00022670"/>
    </source>
</evidence>
<dbReference type="SUPFAM" id="SSF53098">
    <property type="entry name" value="Ribonuclease H-like"/>
    <property type="match status" value="1"/>
</dbReference>
<keyword evidence="4" id="KW-0378">Hydrolase</keyword>
<dbReference type="InterPro" id="IPR036875">
    <property type="entry name" value="Znf_CCHC_sf"/>
</dbReference>
<evidence type="ECO:0000259" key="7">
    <source>
        <dbReference type="PROSITE" id="PS50994"/>
    </source>
</evidence>
<dbReference type="GO" id="GO:0008270">
    <property type="term" value="F:zinc ion binding"/>
    <property type="evidence" value="ECO:0007669"/>
    <property type="project" value="UniProtKB-KW"/>
</dbReference>
<proteinExistence type="predicted"/>
<dbReference type="InterPro" id="IPR001878">
    <property type="entry name" value="Znf_CCHC"/>
</dbReference>
<dbReference type="GO" id="GO:0006508">
    <property type="term" value="P:proteolysis"/>
    <property type="evidence" value="ECO:0007669"/>
    <property type="project" value="UniProtKB-KW"/>
</dbReference>
<dbReference type="GO" id="GO:0003676">
    <property type="term" value="F:nucleic acid binding"/>
    <property type="evidence" value="ECO:0007669"/>
    <property type="project" value="InterPro"/>
</dbReference>
<keyword evidence="5" id="KW-0863">Zinc-finger</keyword>
<dbReference type="PANTHER" id="PTHR42648:SF28">
    <property type="entry name" value="TRANSPOSON-ENCODED PROTEIN WITH RIBONUCLEASE H-LIKE AND RETROVIRUS ZINC FINGER-LIKE DOMAINS"/>
    <property type="match status" value="1"/>
</dbReference>
<keyword evidence="1" id="KW-0645">Protease</keyword>
<keyword evidence="3" id="KW-0064">Aspartyl protease</keyword>
<dbReference type="SMART" id="SM00343">
    <property type="entry name" value="ZnF_C2HC"/>
    <property type="match status" value="2"/>
</dbReference>
<sequence length="958" mass="108365">MSSDKLESFPIRFTGKNYCAWEFQFKLFIKGKELWGHIDGSNPAPRDAEALSKWKINRDARAMTWILSSVEPHLVLNQRPYKTVAVMWNYLHTVYNQDNSARRFQLECEKANFTQGSLSIEEYFFAMHATSKRDQFLMKLRPDFEIARSNMMNRHHVPSLDVCLSELLREEQRIVTQATMEHRANVSAPVSVAYAAQGQNKGQDMRVVQCFSCKDFDHIARDCPKKFCNYCKKQGHIISVCPIRPERKQGTAYHASTTLANPNTLTPEMVQQMIISAFSAFGLSGNHTISSKPWYFESGASNHMTNIVLSLSNVINYDGNMKINTAEGSSLPINAIGDLSSSLTDVFVSPDLSTNLLSVGQLDQVFGKMIAKGSKVGRLFPLYVSPSTIIPSFPLLSFACNVVGSGHKIDVWGIVPIVSHAHYKYFVTFIDDFNRFTWVYFLRAKAGVFSVFKRFLSLIETRFSASIKVLRSDSGGEYMSNEFQDFLQSKGIISQRSCPSTPQQNGVAERKNCHLLDVVRTLLLDSLVPPRFWYEALSTAIHLINCLPSPMLNHVSTFSKLFGHSPLYSNLRTFGCVFFLNPQQLWKGSNLVLCMKDVVDMSPIPLPLCPLLILTRRLIPLLLPPLFVSLLVFLDPLIVELQALAENHTWDIVPCPPIVKPIGSKWVFSIKLRSDGSLDRYKARLVALGNKQEYEVDYEETCAPVAKMTTIRTILAITASQSWQLHQMDVKNVFLHGDLQEEIYMKLPSGMTNSSPHDYDSSLFFHTSASSIVLLLVYVDDIIITSIDYGLITKLQQLLHTTFHMKDLGQLTYFLGLEVHHRASGISMNQHKYIQDLITLASLEDTSFVDTPMEVNVKYRKDEGDLLDDPTLYWRLVGSLIYLTTTRLDISYVVHQVSQFMTSPRHLHLTARSAIFEVHLLVGCYFLPAPLFNLLPIVMLIGLGVQIHVDLLRVGVCF</sequence>
<evidence type="ECO:0000313" key="8">
    <source>
        <dbReference type="EMBL" id="CAN77664.1"/>
    </source>
</evidence>
<evidence type="ECO:0008006" key="9">
    <source>
        <dbReference type="Google" id="ProtNLM"/>
    </source>
</evidence>
<evidence type="ECO:0000256" key="3">
    <source>
        <dbReference type="ARBA" id="ARBA00022750"/>
    </source>
</evidence>
<evidence type="ECO:0000259" key="6">
    <source>
        <dbReference type="PROSITE" id="PS50158"/>
    </source>
</evidence>
<dbReference type="InterPro" id="IPR043502">
    <property type="entry name" value="DNA/RNA_pol_sf"/>
</dbReference>
<feature type="domain" description="CCHC-type" evidence="6">
    <location>
        <begin position="210"/>
        <end position="225"/>
    </location>
</feature>
<dbReference type="InterPro" id="IPR029472">
    <property type="entry name" value="Copia-like_N"/>
</dbReference>
<reference evidence="8" key="1">
    <citation type="journal article" date="2007" name="PLoS ONE">
        <title>The first genome sequence of an elite grapevine cultivar (Pinot noir Vitis vinifera L.): coping with a highly heterozygous genome.</title>
        <authorList>
            <person name="Velasco R."/>
            <person name="Zharkikh A."/>
            <person name="Troggio M."/>
            <person name="Cartwright D.A."/>
            <person name="Cestaro A."/>
            <person name="Pruss D."/>
            <person name="Pindo M."/>
            <person name="FitzGerald L.M."/>
            <person name="Vezzulli S."/>
            <person name="Reid J."/>
            <person name="Malacarne G."/>
            <person name="Iliev D."/>
            <person name="Coppola G."/>
            <person name="Wardell B."/>
            <person name="Micheletti D."/>
            <person name="Macalma T."/>
            <person name="Facci M."/>
            <person name="Mitchell J.T."/>
            <person name="Perazzolli M."/>
            <person name="Eldredge G."/>
            <person name="Gatto P."/>
            <person name="Oyzerski R."/>
            <person name="Moretto M."/>
            <person name="Gutin N."/>
            <person name="Stefanini M."/>
            <person name="Chen Y."/>
            <person name="Segala C."/>
            <person name="Davenport C."/>
            <person name="Dematte L."/>
            <person name="Mraz A."/>
            <person name="Battilana J."/>
            <person name="Stormo K."/>
            <person name="Costa F."/>
            <person name="Tao Q."/>
            <person name="Si-Ammour A."/>
            <person name="Harkins T."/>
            <person name="Lackey A."/>
            <person name="Perbost C."/>
            <person name="Taillon B."/>
            <person name="Stella A."/>
            <person name="Solovyev V."/>
            <person name="Fawcett J.A."/>
            <person name="Sterck L."/>
            <person name="Vandepoele K."/>
            <person name="Grando S.M."/>
            <person name="Toppo S."/>
            <person name="Moser C."/>
            <person name="Lanchbury J."/>
            <person name="Bogden R."/>
            <person name="Skolnick M."/>
            <person name="Sgaramella V."/>
            <person name="Bhatnagar S.K."/>
            <person name="Fontana P."/>
            <person name="Gutin A."/>
            <person name="Van de Peer Y."/>
            <person name="Salamini F."/>
            <person name="Viola R."/>
        </authorList>
    </citation>
    <scope>NUCLEOTIDE SEQUENCE</scope>
</reference>
<dbReference type="Pfam" id="PF00098">
    <property type="entry name" value="zf-CCHC"/>
    <property type="match status" value="1"/>
</dbReference>
<dbReference type="InterPro" id="IPR054722">
    <property type="entry name" value="PolX-like_BBD"/>
</dbReference>
<gene>
    <name evidence="8" type="ORF">VITISV_007221</name>
</gene>
<dbReference type="PROSITE" id="PS50994">
    <property type="entry name" value="INTEGRASE"/>
    <property type="match status" value="1"/>
</dbReference>
<dbReference type="InterPro" id="IPR001584">
    <property type="entry name" value="Integrase_cat-core"/>
</dbReference>
<evidence type="ECO:0000256" key="5">
    <source>
        <dbReference type="PROSITE-ProRule" id="PRU00047"/>
    </source>
</evidence>
<evidence type="ECO:0000256" key="4">
    <source>
        <dbReference type="ARBA" id="ARBA00022801"/>
    </source>
</evidence>
<dbReference type="Pfam" id="PF14244">
    <property type="entry name" value="Retrotran_gag_3"/>
    <property type="match status" value="1"/>
</dbReference>
<dbReference type="EMBL" id="AM484243">
    <property type="protein sequence ID" value="CAN77664.1"/>
    <property type="molecule type" value="Genomic_DNA"/>
</dbReference>
<dbReference type="AlphaFoldDB" id="A5C6R1"/>
<protein>
    <recommendedName>
        <fullName evidence="9">Retrovirus-related Pol polyprotein from transposon RE1</fullName>
    </recommendedName>
</protein>
<dbReference type="Pfam" id="PF22936">
    <property type="entry name" value="Pol_BBD"/>
    <property type="match status" value="1"/>
</dbReference>
<keyword evidence="2" id="KW-0479">Metal-binding</keyword>
<feature type="domain" description="Integrase catalytic" evidence="7">
    <location>
        <begin position="390"/>
        <end position="574"/>
    </location>
</feature>
<evidence type="ECO:0000256" key="2">
    <source>
        <dbReference type="ARBA" id="ARBA00022723"/>
    </source>
</evidence>
<dbReference type="SUPFAM" id="SSF57756">
    <property type="entry name" value="Retrovirus zinc finger-like domains"/>
    <property type="match status" value="1"/>
</dbReference>
<dbReference type="Pfam" id="PF07727">
    <property type="entry name" value="RVT_2"/>
    <property type="match status" value="2"/>
</dbReference>
<dbReference type="GO" id="GO:0004190">
    <property type="term" value="F:aspartic-type endopeptidase activity"/>
    <property type="evidence" value="ECO:0007669"/>
    <property type="project" value="UniProtKB-KW"/>
</dbReference>
<dbReference type="SUPFAM" id="SSF56672">
    <property type="entry name" value="DNA/RNA polymerases"/>
    <property type="match status" value="1"/>
</dbReference>
<dbReference type="InterPro" id="IPR012337">
    <property type="entry name" value="RNaseH-like_sf"/>
</dbReference>
<dbReference type="Gene3D" id="4.10.60.10">
    <property type="entry name" value="Zinc finger, CCHC-type"/>
    <property type="match status" value="1"/>
</dbReference>